<dbReference type="Proteomes" id="UP000199706">
    <property type="component" value="Unassembled WGS sequence"/>
</dbReference>
<gene>
    <name evidence="2" type="ORF">SAMN05216466_106175</name>
</gene>
<evidence type="ECO:0000313" key="3">
    <source>
        <dbReference type="Proteomes" id="UP000199706"/>
    </source>
</evidence>
<dbReference type="OrthoDB" id="9104150at2"/>
<feature type="region of interest" description="Disordered" evidence="1">
    <location>
        <begin position="24"/>
        <end position="75"/>
    </location>
</feature>
<name>A0A1G7YGY7_9BURK</name>
<sequence>MEHYGTQHDEDHLIDASAPAIASNDLGTLDPVVHPEPALDFGASATHGKAKGGKKGATPAEPEVEDVDLKPLGPTHDENKGFMRFMPPLIKLMNRNGVPFNIDGSSGEITIGGFYQNGPMKLEIEANDDIVAIDKRDRRKVLKSYDDLVKLNFDWWRRATGKGNNVNPDRPWLDAFLEKNWVKRQVIFVPRDDQGPTDAD</sequence>
<evidence type="ECO:0000313" key="2">
    <source>
        <dbReference type="EMBL" id="SDG95525.1"/>
    </source>
</evidence>
<proteinExistence type="predicted"/>
<accession>A0A1G7YGY7</accession>
<evidence type="ECO:0000256" key="1">
    <source>
        <dbReference type="SAM" id="MobiDB-lite"/>
    </source>
</evidence>
<dbReference type="EMBL" id="FNCJ01000006">
    <property type="protein sequence ID" value="SDG95525.1"/>
    <property type="molecule type" value="Genomic_DNA"/>
</dbReference>
<reference evidence="2 3" key="1">
    <citation type="submission" date="2016-10" db="EMBL/GenBank/DDBJ databases">
        <authorList>
            <person name="de Groot N.N."/>
        </authorList>
    </citation>
    <scope>NUCLEOTIDE SEQUENCE [LARGE SCALE GENOMIC DNA]</scope>
    <source>
        <strain evidence="2 3">LMG 2247</strain>
    </source>
</reference>
<dbReference type="AlphaFoldDB" id="A0A1G7YGY7"/>
<organism evidence="2 3">
    <name type="scientific">Paraburkholderia phenazinium</name>
    <dbReference type="NCBI Taxonomy" id="60549"/>
    <lineage>
        <taxon>Bacteria</taxon>
        <taxon>Pseudomonadati</taxon>
        <taxon>Pseudomonadota</taxon>
        <taxon>Betaproteobacteria</taxon>
        <taxon>Burkholderiales</taxon>
        <taxon>Burkholderiaceae</taxon>
        <taxon>Paraburkholderia</taxon>
    </lineage>
</organism>
<dbReference type="RefSeq" id="WP_090685457.1">
    <property type="nucleotide sequence ID" value="NZ_FNCJ01000006.1"/>
</dbReference>
<protein>
    <submittedName>
        <fullName evidence="2">Uncharacterized protein</fullName>
    </submittedName>
</protein>